<dbReference type="Proteomes" id="UP001396334">
    <property type="component" value="Unassembled WGS sequence"/>
</dbReference>
<dbReference type="EMBL" id="JBBPBN010002791">
    <property type="protein sequence ID" value="KAK8473899.1"/>
    <property type="molecule type" value="Genomic_DNA"/>
</dbReference>
<dbReference type="InterPro" id="IPR005135">
    <property type="entry name" value="Endo/exonuclease/phosphatase"/>
</dbReference>
<accession>A0ABR1Z5I7</accession>
<protein>
    <recommendedName>
        <fullName evidence="1">Endonuclease/exonuclease/phosphatase domain-containing protein</fullName>
    </recommendedName>
</protein>
<reference evidence="2 3" key="1">
    <citation type="journal article" date="2024" name="G3 (Bethesda)">
        <title>Genome assembly of Hibiscus sabdariffa L. provides insights into metabolisms of medicinal natural products.</title>
        <authorList>
            <person name="Kim T."/>
        </authorList>
    </citation>
    <scope>NUCLEOTIDE SEQUENCE [LARGE SCALE GENOMIC DNA]</scope>
    <source>
        <strain evidence="2">TK-2024</strain>
        <tissue evidence="2">Old leaves</tissue>
    </source>
</reference>
<name>A0ABR1Z5I7_9ROSI</name>
<evidence type="ECO:0000313" key="3">
    <source>
        <dbReference type="Proteomes" id="UP001396334"/>
    </source>
</evidence>
<gene>
    <name evidence="2" type="ORF">V6N11_014368</name>
</gene>
<proteinExistence type="predicted"/>
<sequence>MGRVFAAGEGCKDFARYQRLLELGRAHPHKCVESVFRVFFLMVVLAWNVRGLGNKESVRALRNSIRKFQPDIVFLSETKQKKRYLEKIRMKMKLEQSFYVEPIGLAGGLSLWWSKDIQIKILGYRKHYIDAEIAVNGEPNWFGTFIYGPSYKEQKKEFWELLKKLRNGQGDKWLVIGDSNVVTSQDEKLGGLPFNPNDANSFFDFVDSQGLIDMTISGGTFTWSNQRSTDEAILEKLDRVLCSPEWNILFPKAVAMLDIAMGSDHAPVIIHLQGLKKKYKKEFKFESKWLLEGDCKPTVQSSWEPISQPRN</sequence>
<evidence type="ECO:0000259" key="1">
    <source>
        <dbReference type="Pfam" id="PF03372"/>
    </source>
</evidence>
<dbReference type="InterPro" id="IPR036691">
    <property type="entry name" value="Endo/exonu/phosph_ase_sf"/>
</dbReference>
<dbReference type="PANTHER" id="PTHR33710:SF79">
    <property type="entry name" value="OS06G0205337 PROTEIN"/>
    <property type="match status" value="1"/>
</dbReference>
<dbReference type="Gene3D" id="3.60.10.10">
    <property type="entry name" value="Endonuclease/exonuclease/phosphatase"/>
    <property type="match status" value="1"/>
</dbReference>
<dbReference type="SUPFAM" id="SSF56219">
    <property type="entry name" value="DNase I-like"/>
    <property type="match status" value="1"/>
</dbReference>
<organism evidence="2 3">
    <name type="scientific">Hibiscus sabdariffa</name>
    <name type="common">roselle</name>
    <dbReference type="NCBI Taxonomy" id="183260"/>
    <lineage>
        <taxon>Eukaryota</taxon>
        <taxon>Viridiplantae</taxon>
        <taxon>Streptophyta</taxon>
        <taxon>Embryophyta</taxon>
        <taxon>Tracheophyta</taxon>
        <taxon>Spermatophyta</taxon>
        <taxon>Magnoliopsida</taxon>
        <taxon>eudicotyledons</taxon>
        <taxon>Gunneridae</taxon>
        <taxon>Pentapetalae</taxon>
        <taxon>rosids</taxon>
        <taxon>malvids</taxon>
        <taxon>Malvales</taxon>
        <taxon>Malvaceae</taxon>
        <taxon>Malvoideae</taxon>
        <taxon>Hibiscus</taxon>
    </lineage>
</organism>
<comment type="caution">
    <text evidence="2">The sequence shown here is derived from an EMBL/GenBank/DDBJ whole genome shotgun (WGS) entry which is preliminary data.</text>
</comment>
<feature type="domain" description="Endonuclease/exonuclease/phosphatase" evidence="1">
    <location>
        <begin position="46"/>
        <end position="265"/>
    </location>
</feature>
<dbReference type="PANTHER" id="PTHR33710">
    <property type="entry name" value="BNAC02G09200D PROTEIN"/>
    <property type="match status" value="1"/>
</dbReference>
<evidence type="ECO:0000313" key="2">
    <source>
        <dbReference type="EMBL" id="KAK8473899.1"/>
    </source>
</evidence>
<dbReference type="Pfam" id="PF03372">
    <property type="entry name" value="Exo_endo_phos"/>
    <property type="match status" value="1"/>
</dbReference>
<keyword evidence="3" id="KW-1185">Reference proteome</keyword>